<keyword evidence="3" id="KW-1185">Reference proteome</keyword>
<dbReference type="Proteomes" id="UP001341281">
    <property type="component" value="Chromosome 06"/>
</dbReference>
<sequence>MHEELNNFTRNEVWTLETKPKGARVDRTKWVFRNKQDDEGNIVKNKAKLVANGYSQVEEIDFEETFAPVARLEAIWFFLQYAIHHDMKLYKMDVKSAFLNRYINRYRIIICTHLDP</sequence>
<dbReference type="AlphaFoldDB" id="A0AAQ3TXP2"/>
<evidence type="ECO:0000259" key="1">
    <source>
        <dbReference type="Pfam" id="PF07727"/>
    </source>
</evidence>
<proteinExistence type="predicted"/>
<feature type="domain" description="Reverse transcriptase Ty1/copia-type" evidence="1">
    <location>
        <begin position="11"/>
        <end position="104"/>
    </location>
</feature>
<dbReference type="InterPro" id="IPR013103">
    <property type="entry name" value="RVT_2"/>
</dbReference>
<protein>
    <recommendedName>
        <fullName evidence="1">Reverse transcriptase Ty1/copia-type domain-containing protein</fullName>
    </recommendedName>
</protein>
<dbReference type="Pfam" id="PF07727">
    <property type="entry name" value="RVT_2"/>
    <property type="match status" value="1"/>
</dbReference>
<accession>A0AAQ3TXP2</accession>
<name>A0AAQ3TXP2_PASNO</name>
<gene>
    <name evidence="2" type="ORF">U9M48_027666</name>
</gene>
<organism evidence="2 3">
    <name type="scientific">Paspalum notatum var. saurae</name>
    <dbReference type="NCBI Taxonomy" id="547442"/>
    <lineage>
        <taxon>Eukaryota</taxon>
        <taxon>Viridiplantae</taxon>
        <taxon>Streptophyta</taxon>
        <taxon>Embryophyta</taxon>
        <taxon>Tracheophyta</taxon>
        <taxon>Spermatophyta</taxon>
        <taxon>Magnoliopsida</taxon>
        <taxon>Liliopsida</taxon>
        <taxon>Poales</taxon>
        <taxon>Poaceae</taxon>
        <taxon>PACMAD clade</taxon>
        <taxon>Panicoideae</taxon>
        <taxon>Andropogonodae</taxon>
        <taxon>Paspaleae</taxon>
        <taxon>Paspalinae</taxon>
        <taxon>Paspalum</taxon>
    </lineage>
</organism>
<dbReference type="EMBL" id="CP144750">
    <property type="protein sequence ID" value="WVZ80167.1"/>
    <property type="molecule type" value="Genomic_DNA"/>
</dbReference>
<evidence type="ECO:0000313" key="3">
    <source>
        <dbReference type="Proteomes" id="UP001341281"/>
    </source>
</evidence>
<reference evidence="2 3" key="1">
    <citation type="submission" date="2024-02" db="EMBL/GenBank/DDBJ databases">
        <title>High-quality chromosome-scale genome assembly of Pensacola bahiagrass (Paspalum notatum Flugge var. saurae).</title>
        <authorList>
            <person name="Vega J.M."/>
            <person name="Podio M."/>
            <person name="Orjuela J."/>
            <person name="Siena L.A."/>
            <person name="Pessino S.C."/>
            <person name="Combes M.C."/>
            <person name="Mariac C."/>
            <person name="Albertini E."/>
            <person name="Pupilli F."/>
            <person name="Ortiz J.P.A."/>
            <person name="Leblanc O."/>
        </authorList>
    </citation>
    <scope>NUCLEOTIDE SEQUENCE [LARGE SCALE GENOMIC DNA]</scope>
    <source>
        <strain evidence="2">R1</strain>
        <tissue evidence="2">Leaf</tissue>
    </source>
</reference>
<evidence type="ECO:0000313" key="2">
    <source>
        <dbReference type="EMBL" id="WVZ80167.1"/>
    </source>
</evidence>